<comment type="caution">
    <text evidence="2">The sequence shown here is derived from an EMBL/GenBank/DDBJ whole genome shotgun (WGS) entry which is preliminary data.</text>
</comment>
<sequence>MEENAELKSRIEELEKNRTDSNAENAELKARVAKLEQDFGHVRESGDITLEEAVVIPDSVINQYINANSKTLENIETDAFLDSEYKKKVETVNNVNESEKLSHGMIAIPQEQAQKDITSSICNDQCDKIDCDIKTVNIVNDQGSAELAQPKLSHNTEIINNISQAKVQKSITNSTEDLTLVSEFVQGLLQEFSSSDTQLWESIKFSNLTTASVGLQKLAHLFHQANKAVELRSENKNLTDKSARNRVYNEMRPYLSGVSDGYLRVMTCKARKINKLFGYEYDPVTLKKINGIGWNMANQVTCSANSISRLTNPQIRYIIDYVTPKTVNNVNDQESKSTKTEDSSQASVPSASNKSRPPISILPDNPEEKRKLVINKVLEQFPYLSSKYSKTEGTTLKGPPVKITLRDILNGSGISGGVFSLCVSSSGSESE</sequence>
<evidence type="ECO:0000313" key="3">
    <source>
        <dbReference type="Proteomes" id="UP000789831"/>
    </source>
</evidence>
<evidence type="ECO:0000256" key="1">
    <source>
        <dbReference type="SAM" id="MobiDB-lite"/>
    </source>
</evidence>
<name>A0A9N9AK73_9GLOM</name>
<dbReference type="EMBL" id="CAJVPL010000819">
    <property type="protein sequence ID" value="CAG8531887.1"/>
    <property type="molecule type" value="Genomic_DNA"/>
</dbReference>
<protein>
    <submittedName>
        <fullName evidence="2">4166_t:CDS:1</fullName>
    </submittedName>
</protein>
<organism evidence="2 3">
    <name type="scientific">Ambispora gerdemannii</name>
    <dbReference type="NCBI Taxonomy" id="144530"/>
    <lineage>
        <taxon>Eukaryota</taxon>
        <taxon>Fungi</taxon>
        <taxon>Fungi incertae sedis</taxon>
        <taxon>Mucoromycota</taxon>
        <taxon>Glomeromycotina</taxon>
        <taxon>Glomeromycetes</taxon>
        <taxon>Archaeosporales</taxon>
        <taxon>Ambisporaceae</taxon>
        <taxon>Ambispora</taxon>
    </lineage>
</organism>
<dbReference type="Proteomes" id="UP000789831">
    <property type="component" value="Unassembled WGS sequence"/>
</dbReference>
<proteinExistence type="predicted"/>
<keyword evidence="3" id="KW-1185">Reference proteome</keyword>
<feature type="compositionally biased region" description="Polar residues" evidence="1">
    <location>
        <begin position="343"/>
        <end position="355"/>
    </location>
</feature>
<dbReference type="AlphaFoldDB" id="A0A9N9AK73"/>
<feature type="region of interest" description="Disordered" evidence="1">
    <location>
        <begin position="1"/>
        <end position="23"/>
    </location>
</feature>
<gene>
    <name evidence="2" type="ORF">AGERDE_LOCUS5751</name>
</gene>
<feature type="region of interest" description="Disordered" evidence="1">
    <location>
        <begin position="329"/>
        <end position="365"/>
    </location>
</feature>
<accession>A0A9N9AK73</accession>
<dbReference type="OrthoDB" id="2441350at2759"/>
<feature type="compositionally biased region" description="Basic and acidic residues" evidence="1">
    <location>
        <begin position="333"/>
        <end position="342"/>
    </location>
</feature>
<reference evidence="2" key="1">
    <citation type="submission" date="2021-06" db="EMBL/GenBank/DDBJ databases">
        <authorList>
            <person name="Kallberg Y."/>
            <person name="Tangrot J."/>
            <person name="Rosling A."/>
        </authorList>
    </citation>
    <scope>NUCLEOTIDE SEQUENCE</scope>
    <source>
        <strain evidence="2">MT106</strain>
    </source>
</reference>
<evidence type="ECO:0000313" key="2">
    <source>
        <dbReference type="EMBL" id="CAG8531887.1"/>
    </source>
</evidence>